<reference evidence="2 3" key="1">
    <citation type="journal article" date="2010" name="Nature">
        <title>Genome sequencing and analysis of the model grass Brachypodium distachyon.</title>
        <authorList>
            <consortium name="International Brachypodium Initiative"/>
        </authorList>
    </citation>
    <scope>NUCLEOTIDE SEQUENCE [LARGE SCALE GENOMIC DNA]</scope>
    <source>
        <strain evidence="2 3">Bd21</strain>
    </source>
</reference>
<evidence type="ECO:0000313" key="4">
    <source>
        <dbReference type="Proteomes" id="UP000008810"/>
    </source>
</evidence>
<dbReference type="InParanoid" id="A0A0Q3E2U7"/>
<dbReference type="CDD" id="cd22160">
    <property type="entry name" value="F-box_AtFBL13-like"/>
    <property type="match status" value="1"/>
</dbReference>
<dbReference type="InterPro" id="IPR055302">
    <property type="entry name" value="F-box_dom-containing"/>
</dbReference>
<evidence type="ECO:0000313" key="3">
    <source>
        <dbReference type="EnsemblPlants" id="KQJ82103"/>
    </source>
</evidence>
<keyword evidence="4" id="KW-1185">Reference proteome</keyword>
<dbReference type="InterPro" id="IPR001810">
    <property type="entry name" value="F-box_dom"/>
</dbReference>
<evidence type="ECO:0000313" key="2">
    <source>
        <dbReference type="EMBL" id="KQJ82103.1"/>
    </source>
</evidence>
<organism evidence="2">
    <name type="scientific">Brachypodium distachyon</name>
    <name type="common">Purple false brome</name>
    <name type="synonym">Trachynia distachya</name>
    <dbReference type="NCBI Taxonomy" id="15368"/>
    <lineage>
        <taxon>Eukaryota</taxon>
        <taxon>Viridiplantae</taxon>
        <taxon>Streptophyta</taxon>
        <taxon>Embryophyta</taxon>
        <taxon>Tracheophyta</taxon>
        <taxon>Spermatophyta</taxon>
        <taxon>Magnoliopsida</taxon>
        <taxon>Liliopsida</taxon>
        <taxon>Poales</taxon>
        <taxon>Poaceae</taxon>
        <taxon>BOP clade</taxon>
        <taxon>Pooideae</taxon>
        <taxon>Stipodae</taxon>
        <taxon>Brachypodieae</taxon>
        <taxon>Brachypodium</taxon>
    </lineage>
</organism>
<dbReference type="OrthoDB" id="690805at2759"/>
<dbReference type="Pfam" id="PF00646">
    <property type="entry name" value="F-box"/>
    <property type="match status" value="1"/>
</dbReference>
<dbReference type="PANTHER" id="PTHR32141">
    <property type="match status" value="1"/>
</dbReference>
<dbReference type="AlphaFoldDB" id="A0A0Q3E2U7"/>
<feature type="domain" description="F-box" evidence="1">
    <location>
        <begin position="41"/>
        <end position="81"/>
    </location>
</feature>
<reference evidence="3" key="3">
    <citation type="submission" date="2018-08" db="UniProtKB">
        <authorList>
            <consortium name="EnsemblPlants"/>
        </authorList>
    </citation>
    <scope>IDENTIFICATION</scope>
    <source>
        <strain evidence="3">cv. Bd21</strain>
    </source>
</reference>
<gene>
    <name evidence="2" type="ORF">BRADI_5g05948v3</name>
</gene>
<dbReference type="PANTHER" id="PTHR32141:SF179">
    <property type="entry name" value="F-BOX DOMAIN-CONTAINING PROTEIN"/>
    <property type="match status" value="1"/>
</dbReference>
<dbReference type="EnsemblPlants" id="KQJ82103">
    <property type="protein sequence ID" value="KQJ82103"/>
    <property type="gene ID" value="BRADI_5g05948v3"/>
</dbReference>
<dbReference type="EMBL" id="CM000884">
    <property type="protein sequence ID" value="KQJ82103.1"/>
    <property type="molecule type" value="Genomic_DNA"/>
</dbReference>
<dbReference type="Proteomes" id="UP000008810">
    <property type="component" value="Chromosome 5"/>
</dbReference>
<name>A0A0Q3E2U7_BRADI</name>
<accession>A0A0Q3E2U7</accession>
<proteinExistence type="predicted"/>
<reference evidence="2" key="2">
    <citation type="submission" date="2017-06" db="EMBL/GenBank/DDBJ databases">
        <title>WGS assembly of Brachypodium distachyon.</title>
        <authorList>
            <consortium name="The International Brachypodium Initiative"/>
            <person name="Lucas S."/>
            <person name="Harmon-Smith M."/>
            <person name="Lail K."/>
            <person name="Tice H."/>
            <person name="Grimwood J."/>
            <person name="Bruce D."/>
            <person name="Barry K."/>
            <person name="Shu S."/>
            <person name="Lindquist E."/>
            <person name="Wang M."/>
            <person name="Pitluck S."/>
            <person name="Vogel J.P."/>
            <person name="Garvin D.F."/>
            <person name="Mockler T.C."/>
            <person name="Schmutz J."/>
            <person name="Rokhsar D."/>
            <person name="Bevan M.W."/>
        </authorList>
    </citation>
    <scope>NUCLEOTIDE SEQUENCE</scope>
    <source>
        <strain evidence="2">Bd21</strain>
    </source>
</reference>
<evidence type="ECO:0000259" key="1">
    <source>
        <dbReference type="Pfam" id="PF00646"/>
    </source>
</evidence>
<dbReference type="Gramene" id="KQJ82103">
    <property type="protein sequence ID" value="KQJ82103"/>
    <property type="gene ID" value="BRADI_5g05948v3"/>
</dbReference>
<protein>
    <recommendedName>
        <fullName evidence="1">F-box domain-containing protein</fullName>
    </recommendedName>
</protein>
<dbReference type="SUPFAM" id="SSF81383">
    <property type="entry name" value="F-box domain"/>
    <property type="match status" value="1"/>
</dbReference>
<dbReference type="InterPro" id="IPR036047">
    <property type="entry name" value="F-box-like_dom_sf"/>
</dbReference>
<dbReference type="InterPro" id="IPR053781">
    <property type="entry name" value="F-box_AtFBL13-like"/>
</dbReference>
<dbReference type="STRING" id="15368.A0A0Q3E2U7"/>
<sequence>MEAGARCSKKLRSAGADNNGEAPVAVTTTGAAEDVDGIDLISELPDELLGEIIYLLPIKEGARTSILAHRWCHLWRSVPLNLDCRKLGWPFQQRRDFVAGLVRGYLGPVHRFITGQVDWIVAPPPRNDWLMSPAFDRLQELSFVFQRPRSDLPWRTFRFSPTLRVLKLKRCNLHDDTTQ</sequence>